<dbReference type="PROSITE" id="PS50213">
    <property type="entry name" value="FAS1"/>
    <property type="match status" value="7"/>
</dbReference>
<feature type="domain" description="FAS1" evidence="2">
    <location>
        <begin position="649"/>
        <end position="896"/>
    </location>
</feature>
<evidence type="ECO:0000259" key="2">
    <source>
        <dbReference type="PROSITE" id="PS50213"/>
    </source>
</evidence>
<keyword evidence="1" id="KW-0732">Signal</keyword>
<sequence>MFKVILVSVLVSCAFAADLVQVLQDGGQTTLISLVQKAGLASALLSGQHTIFAPTNAAFAKLPQSTLDALSKDTSALSKILQYHVVDGSIPSSAATNELQLTTLSGQQIRFNIYKHNHAVTIQGSKITEFDKKTDNGYIHVIDTVMMPPEGSIVDLVVGDSELSTLLAQVKSANLVQALQGNNLTVFAPTNAAFTRLGSNVINHLTHNPSLLKDILLYHVVPHTEYSAGLFNRERLGTLDAHHDSIRIHHSGSNFYTNNGRVIKADIGATNGVVHHTIFAPTNAAFAKLPQSTLDALSKDTSALSKILQYHVVDGSIPSSAATNELQLTTLSGQQIRFNIYKHNHAVTIQGSKITEFDKKTDNGYIHVIDTVMMPPEGSIVDLVVGDSELSTLLAQVKSANLVQALQGNNLTVFAPTNAAFTRLGSNVINHLTHNPSLLKDILLYHVVPHTEYSAGLFNRERLGTLDAHHDSIRIHHSGSNFYANNGRVIKADIGATNGVVHVILVSALVSCTFAADLVQVLQDGGQTTLISLVQKAGLASALLSGQHTIFAPTNAAFAKLPQSTLDALSKDTSALSKILQYHVVDGSIPSSAATNELQLTTLSGQQIRFNIYKHNHAVTIQGSKITEFDKKTDNGYIHVIDTVMMPPEGSIVDLVVGDSELSTLLAQVKSANLVQALQGNNLTVFAPTNAAFTRLGSNVINHLTHNPSLLKDILLYHVVPHTEYSAGLFNRERLGTLDAHHDSIRIHHSGSNFYANNGRVIKADIGATNGVVHLCLRCRFGSSITRWRTNNINFIGQHTIFAPTNAAFAKLPQSTLDALSKDTSALSKILQYHVVDGSIPSSAATNELQLTTLSGQQIRFNIYKHNHAVTIQGSKITEFDKKTDNGYIHVIDTVMMPPEGSIVDLVVGDSELSTLLAQVKSANLVQALQGNNLTVFAPTNAAFTRLGSNVINHLTHNPSLLKDILLYHVVPHTEYSAGLFNRERLGTLDAHHDSIRIHHSGSNFYANNGRVIKADIGATNGVVHNVESFKLYIIFPTGQHTIFAPTNAAFAKLPQSTLDALSKDTSALSKILQYHVVHGSIPSSDNKFDSTFTSITMLSPSKDPKSQNSTRKLIMVSFTS</sequence>
<organism evidence="3 4">
    <name type="scientific">Tegillarca granosa</name>
    <name type="common">Malaysian cockle</name>
    <name type="synonym">Anadara granosa</name>
    <dbReference type="NCBI Taxonomy" id="220873"/>
    <lineage>
        <taxon>Eukaryota</taxon>
        <taxon>Metazoa</taxon>
        <taxon>Spiralia</taxon>
        <taxon>Lophotrochozoa</taxon>
        <taxon>Mollusca</taxon>
        <taxon>Bivalvia</taxon>
        <taxon>Autobranchia</taxon>
        <taxon>Pteriomorphia</taxon>
        <taxon>Arcoida</taxon>
        <taxon>Arcoidea</taxon>
        <taxon>Arcidae</taxon>
        <taxon>Tegillarca</taxon>
    </lineage>
</organism>
<feature type="domain" description="FAS1" evidence="2">
    <location>
        <begin position="515"/>
        <end position="645"/>
    </location>
</feature>
<evidence type="ECO:0000313" key="4">
    <source>
        <dbReference type="Proteomes" id="UP001217089"/>
    </source>
</evidence>
<dbReference type="Gene3D" id="2.30.180.10">
    <property type="entry name" value="FAS1 domain"/>
    <property type="match status" value="9"/>
</dbReference>
<evidence type="ECO:0000256" key="1">
    <source>
        <dbReference type="SAM" id="SignalP"/>
    </source>
</evidence>
<feature type="domain" description="FAS1" evidence="2">
    <location>
        <begin position="16"/>
        <end position="146"/>
    </location>
</feature>
<name>A0ABQ9FPE4_TEGGR</name>
<feature type="signal peptide" evidence="1">
    <location>
        <begin position="1"/>
        <end position="16"/>
    </location>
</feature>
<dbReference type="InterPro" id="IPR050904">
    <property type="entry name" value="Adhesion/Biosynth-related"/>
</dbReference>
<evidence type="ECO:0000313" key="3">
    <source>
        <dbReference type="EMBL" id="KAJ8318497.1"/>
    </source>
</evidence>
<dbReference type="InterPro" id="IPR036378">
    <property type="entry name" value="FAS1_dom_sf"/>
</dbReference>
<feature type="domain" description="FAS1" evidence="2">
    <location>
        <begin position="900"/>
        <end position="1031"/>
    </location>
</feature>
<dbReference type="EMBL" id="JARBDR010000214">
    <property type="protein sequence ID" value="KAJ8318497.1"/>
    <property type="molecule type" value="Genomic_DNA"/>
</dbReference>
<feature type="domain" description="FAS1" evidence="2">
    <location>
        <begin position="150"/>
        <end position="373"/>
    </location>
</feature>
<dbReference type="PANTHER" id="PTHR10900:SF77">
    <property type="entry name" value="FI19380P1"/>
    <property type="match status" value="1"/>
</dbReference>
<dbReference type="SMART" id="SM00554">
    <property type="entry name" value="FAS1"/>
    <property type="match status" value="9"/>
</dbReference>
<feature type="domain" description="FAS1" evidence="2">
    <location>
        <begin position="377"/>
        <end position="508"/>
    </location>
</feature>
<gene>
    <name evidence="3" type="ORF">KUTeg_003588</name>
</gene>
<dbReference type="PANTHER" id="PTHR10900">
    <property type="entry name" value="PERIOSTIN-RELATED"/>
    <property type="match status" value="1"/>
</dbReference>
<dbReference type="SUPFAM" id="SSF82153">
    <property type="entry name" value="FAS1 domain"/>
    <property type="match status" value="9"/>
</dbReference>
<reference evidence="3 4" key="1">
    <citation type="submission" date="2022-12" db="EMBL/GenBank/DDBJ databases">
        <title>Chromosome-level genome of Tegillarca granosa.</title>
        <authorList>
            <person name="Kim J."/>
        </authorList>
    </citation>
    <scope>NUCLEOTIDE SEQUENCE [LARGE SCALE GENOMIC DNA]</scope>
    <source>
        <strain evidence="3">Teg-2019</strain>
        <tissue evidence="3">Adductor muscle</tissue>
    </source>
</reference>
<accession>A0ABQ9FPE4</accession>
<feature type="chain" id="PRO_5045714752" description="FAS1 domain-containing protein" evidence="1">
    <location>
        <begin position="17"/>
        <end position="1121"/>
    </location>
</feature>
<protein>
    <recommendedName>
        <fullName evidence="2">FAS1 domain-containing protein</fullName>
    </recommendedName>
</protein>
<keyword evidence="4" id="KW-1185">Reference proteome</keyword>
<feature type="domain" description="FAS1" evidence="2">
    <location>
        <begin position="1042"/>
        <end position="1121"/>
    </location>
</feature>
<dbReference type="InterPro" id="IPR000782">
    <property type="entry name" value="FAS1_domain"/>
</dbReference>
<dbReference type="Proteomes" id="UP001217089">
    <property type="component" value="Unassembled WGS sequence"/>
</dbReference>
<comment type="caution">
    <text evidence="3">The sequence shown here is derived from an EMBL/GenBank/DDBJ whole genome shotgun (WGS) entry which is preliminary data.</text>
</comment>
<proteinExistence type="predicted"/>
<dbReference type="Pfam" id="PF02469">
    <property type="entry name" value="Fasciclin"/>
    <property type="match status" value="9"/>
</dbReference>